<evidence type="ECO:0000313" key="5">
    <source>
        <dbReference type="Proteomes" id="UP001628220"/>
    </source>
</evidence>
<dbReference type="Gene3D" id="3.40.50.2300">
    <property type="match status" value="2"/>
</dbReference>
<dbReference type="CDD" id="cd00118">
    <property type="entry name" value="LysM"/>
    <property type="match status" value="2"/>
</dbReference>
<dbReference type="Pfam" id="PF01476">
    <property type="entry name" value="LysM"/>
    <property type="match status" value="2"/>
</dbReference>
<protein>
    <submittedName>
        <fullName evidence="4">LysM peptidoglycan-binding domain-containing protein</fullName>
    </submittedName>
</protein>
<dbReference type="CDD" id="cd06268">
    <property type="entry name" value="PBP1_ABC_transporter_LIVBP-like"/>
    <property type="match status" value="1"/>
</dbReference>
<organism evidence="4 5">
    <name type="scientific">Porphyromonas miyakawae</name>
    <dbReference type="NCBI Taxonomy" id="3137470"/>
    <lineage>
        <taxon>Bacteria</taxon>
        <taxon>Pseudomonadati</taxon>
        <taxon>Bacteroidota</taxon>
        <taxon>Bacteroidia</taxon>
        <taxon>Bacteroidales</taxon>
        <taxon>Porphyromonadaceae</taxon>
        <taxon>Porphyromonas</taxon>
    </lineage>
</organism>
<dbReference type="Pfam" id="PF13458">
    <property type="entry name" value="Peripla_BP_6"/>
    <property type="match status" value="1"/>
</dbReference>
<dbReference type="InterPro" id="IPR036779">
    <property type="entry name" value="LysM_dom_sf"/>
</dbReference>
<dbReference type="PANTHER" id="PTHR33734">
    <property type="entry name" value="LYSM DOMAIN-CONTAINING GPI-ANCHORED PROTEIN 2"/>
    <property type="match status" value="1"/>
</dbReference>
<dbReference type="InterPro" id="IPR028081">
    <property type="entry name" value="Leu-bd"/>
</dbReference>
<comment type="caution">
    <text evidence="4">The sequence shown here is derived from an EMBL/GenBank/DDBJ whole genome shotgun (WGS) entry which is preliminary data.</text>
</comment>
<dbReference type="SUPFAM" id="SSF53822">
    <property type="entry name" value="Periplasmic binding protein-like I"/>
    <property type="match status" value="1"/>
</dbReference>
<dbReference type="InterPro" id="IPR028082">
    <property type="entry name" value="Peripla_BP_I"/>
</dbReference>
<dbReference type="Proteomes" id="UP001628220">
    <property type="component" value="Unassembled WGS sequence"/>
</dbReference>
<feature type="domain" description="LysM" evidence="3">
    <location>
        <begin position="98"/>
        <end position="142"/>
    </location>
</feature>
<name>A0ABQ0E2P7_9PORP</name>
<dbReference type="InterPro" id="IPR018392">
    <property type="entry name" value="LysM"/>
</dbReference>
<feature type="domain" description="LysM" evidence="3">
    <location>
        <begin position="35"/>
        <end position="78"/>
    </location>
</feature>
<gene>
    <name evidence="4" type="ORF">Tsumi_11150</name>
</gene>
<dbReference type="Gene3D" id="3.10.350.10">
    <property type="entry name" value="LysM domain"/>
    <property type="match status" value="2"/>
</dbReference>
<dbReference type="SMART" id="SM00257">
    <property type="entry name" value="LysM"/>
    <property type="match status" value="2"/>
</dbReference>
<reference evidence="4 5" key="1">
    <citation type="journal article" date="2025" name="Int. J. Syst. Evol. Microbiol.">
        <title>Desulfovibrio falkowii sp. nov., Porphyromonas miyakawae sp. nov., Mediterraneibacter flintii sp. nov. and Owariibacterium komagatae gen. nov., sp. nov., isolated from human faeces.</title>
        <authorList>
            <person name="Hamaguchi T."/>
            <person name="Ohara M."/>
            <person name="Hisatomi A."/>
            <person name="Sekiguchi K."/>
            <person name="Takeda J.I."/>
            <person name="Ueyama J."/>
            <person name="Ito M."/>
            <person name="Nishiwaki H."/>
            <person name="Ogi T."/>
            <person name="Hirayama M."/>
            <person name="Ohkuma M."/>
            <person name="Sakamoto M."/>
            <person name="Ohno K."/>
        </authorList>
    </citation>
    <scope>NUCLEOTIDE SEQUENCE [LARGE SCALE GENOMIC DNA]</scope>
    <source>
        <strain evidence="4 5">13CB11C</strain>
    </source>
</reference>
<dbReference type="SUPFAM" id="SSF54106">
    <property type="entry name" value="LysM domain"/>
    <property type="match status" value="2"/>
</dbReference>
<proteinExistence type="inferred from homology"/>
<dbReference type="EMBL" id="BAAFSF010000004">
    <property type="protein sequence ID" value="GAB1252009.1"/>
    <property type="molecule type" value="Genomic_DNA"/>
</dbReference>
<evidence type="ECO:0000256" key="1">
    <source>
        <dbReference type="ARBA" id="ARBA00010062"/>
    </source>
</evidence>
<dbReference type="RefSeq" id="WP_411915780.1">
    <property type="nucleotide sequence ID" value="NZ_BAAFSF010000004.1"/>
</dbReference>
<evidence type="ECO:0000256" key="2">
    <source>
        <dbReference type="ARBA" id="ARBA00022729"/>
    </source>
</evidence>
<evidence type="ECO:0000259" key="3">
    <source>
        <dbReference type="PROSITE" id="PS51782"/>
    </source>
</evidence>
<comment type="similarity">
    <text evidence="1">Belongs to the leucine-binding protein family.</text>
</comment>
<evidence type="ECO:0000313" key="4">
    <source>
        <dbReference type="EMBL" id="GAB1252009.1"/>
    </source>
</evidence>
<sequence length="516" mass="57335">MFCSNQAYRKGFRLLLIALLSSFTLAVIAQKPILKEYTVQKGETVYSIAKRNGLKEQDIYRHNPGSEMGIREGQTLLIPQLNAKLPNTIENVPPTHLGTYTVVAGDTFYAVARKFNISPAILRQYNPDIDPDQLRPGMVLRVAMPDGTSIEAVSDKVVVIGANGLNTVRVALLLPVNGSGPDRYVRFYEGFLMGVEELRKNGISMDVYVYQTPSTADLHSLMSQSASLEKADLLIGGQSEAEVNMLADYTGKKGITYVSPFIAAPLQKSAYARNYFRLNTPQEELYPALERNFAHFIKGKYKPVFVTVPGANHAPVVAALQKALAATNMKYESIKLSELTPDRISRLSAAGAILVPNDGKQATLSKMLDLLDAQGSTSKKIRLFGYPEWQSYQKNLLRRLGGYKGTIYTTFFYDNDLDKESERFRKSYIAWFGKNLDHHFPKYSVLGYDVARFFIRAMATYGAAFPGSLAQLPTDGLQNDFNFKAIGDQSAYSSVNVFFVTYDANGGIVRRKMSAQ</sequence>
<dbReference type="PROSITE" id="PS51782">
    <property type="entry name" value="LYSM"/>
    <property type="match status" value="2"/>
</dbReference>
<dbReference type="PANTHER" id="PTHR33734:SF22">
    <property type="entry name" value="MEMBRANE-BOUND LYTIC MUREIN TRANSGLYCOSYLASE D"/>
    <property type="match status" value="1"/>
</dbReference>
<accession>A0ABQ0E2P7</accession>
<keyword evidence="2" id="KW-0732">Signal</keyword>
<keyword evidence="5" id="KW-1185">Reference proteome</keyword>